<feature type="transmembrane region" description="Helical" evidence="9">
    <location>
        <begin position="628"/>
        <end position="652"/>
    </location>
</feature>
<name>A0A090VIB6_9FLAO</name>
<dbReference type="InterPro" id="IPR048634">
    <property type="entry name" value="SecD_SecF_C"/>
</dbReference>
<keyword evidence="5 9" id="KW-0653">Protein transport</keyword>
<dbReference type="FunFam" id="1.20.1640.10:FF:000004">
    <property type="entry name" value="Protein translocase subunit SecD"/>
    <property type="match status" value="1"/>
</dbReference>
<dbReference type="NCBIfam" id="TIGR00916">
    <property type="entry name" value="2A0604s01"/>
    <property type="match status" value="2"/>
</dbReference>
<keyword evidence="8 9" id="KW-0472">Membrane</keyword>
<dbReference type="EMBL" id="BBNQ01000019">
    <property type="protein sequence ID" value="GAL64466.1"/>
    <property type="molecule type" value="Genomic_DNA"/>
</dbReference>
<dbReference type="Proteomes" id="UP000029644">
    <property type="component" value="Unassembled WGS sequence"/>
</dbReference>
<dbReference type="InterPro" id="IPR005665">
    <property type="entry name" value="SecF_bac"/>
</dbReference>
<evidence type="ECO:0000313" key="16">
    <source>
        <dbReference type="Proteomes" id="UP000029644"/>
    </source>
</evidence>
<dbReference type="NCBIfam" id="TIGR00966">
    <property type="entry name" value="transloc_SecF"/>
    <property type="match status" value="1"/>
</dbReference>
<comment type="function">
    <text evidence="9">Part of the Sec protein translocase complex. Interacts with the SecYEG preprotein conducting channel. SecDF uses the proton motive force (PMF) to complete protein translocation after the ATP-dependent function of SecA.</text>
</comment>
<comment type="caution">
    <text evidence="9">Lacks conserved residue(s) required for the propagation of feature annotation.</text>
</comment>
<dbReference type="RefSeq" id="WP_042506296.1">
    <property type="nucleotide sequence ID" value="NZ_BBNQ01000019.1"/>
</dbReference>
<dbReference type="InterPro" id="IPR048631">
    <property type="entry name" value="SecD_1st"/>
</dbReference>
<feature type="domain" description="Protein export membrane protein SecD/SecF C-terminal" evidence="11">
    <location>
        <begin position="484"/>
        <end position="657"/>
    </location>
</feature>
<keyword evidence="3 9" id="KW-1003">Cell membrane</keyword>
<evidence type="ECO:0000256" key="2">
    <source>
        <dbReference type="ARBA" id="ARBA00022448"/>
    </source>
</evidence>
<feature type="transmembrane region" description="Helical" evidence="9">
    <location>
        <begin position="848"/>
        <end position="871"/>
    </location>
</feature>
<evidence type="ECO:0000256" key="5">
    <source>
        <dbReference type="ARBA" id="ARBA00022927"/>
    </source>
</evidence>
<feature type="transmembrane region" description="Helical" evidence="9">
    <location>
        <begin position="934"/>
        <end position="952"/>
    </location>
</feature>
<comment type="similarity">
    <text evidence="9">Belongs to the SecD/SecF family. SecD subfamily.</text>
</comment>
<evidence type="ECO:0000313" key="14">
    <source>
        <dbReference type="EMBL" id="GAL64466.1"/>
    </source>
</evidence>
<evidence type="ECO:0000256" key="3">
    <source>
        <dbReference type="ARBA" id="ARBA00022475"/>
    </source>
</evidence>
<comment type="similarity">
    <text evidence="10">Belongs to the SecD/SecF family. SecF subfamily.</text>
</comment>
<dbReference type="InterPro" id="IPR022645">
    <property type="entry name" value="SecD/SecF_bac"/>
</dbReference>
<dbReference type="InterPro" id="IPR054384">
    <property type="entry name" value="SecDF_P1_head"/>
</dbReference>
<dbReference type="OrthoDB" id="9805019at2"/>
<comment type="caution">
    <text evidence="14">The sequence shown here is derived from an EMBL/GenBank/DDBJ whole genome shotgun (WGS) entry which is preliminary data.</text>
</comment>
<dbReference type="GO" id="GO:0015450">
    <property type="term" value="F:protein-transporting ATPase activity"/>
    <property type="evidence" value="ECO:0007669"/>
    <property type="project" value="InterPro"/>
</dbReference>
<dbReference type="NCBIfam" id="TIGR01129">
    <property type="entry name" value="secD"/>
    <property type="match status" value="1"/>
</dbReference>
<feature type="transmembrane region" description="Helical" evidence="9">
    <location>
        <begin position="597"/>
        <end position="622"/>
    </location>
</feature>
<evidence type="ECO:0000256" key="8">
    <source>
        <dbReference type="ARBA" id="ARBA00023136"/>
    </source>
</evidence>
<dbReference type="GO" id="GO:0005886">
    <property type="term" value="C:plasma membrane"/>
    <property type="evidence" value="ECO:0007669"/>
    <property type="project" value="UniProtKB-SubCell"/>
</dbReference>
<reference evidence="15 17" key="2">
    <citation type="submission" date="2019-03" db="EMBL/GenBank/DDBJ databases">
        <title>Genomic Encyclopedia of Type Strains, Phase III (KMG-III): the genomes of soil and plant-associated and newly described type strains.</title>
        <authorList>
            <person name="Whitman W."/>
        </authorList>
    </citation>
    <scope>NUCLEOTIDE SEQUENCE [LARGE SCALE GENOMIC DNA]</scope>
    <source>
        <strain evidence="15 17">CECT 8301</strain>
    </source>
</reference>
<dbReference type="Proteomes" id="UP000294824">
    <property type="component" value="Unassembled WGS sequence"/>
</dbReference>
<feature type="transmembrane region" description="Helical" evidence="9">
    <location>
        <begin position="507"/>
        <end position="525"/>
    </location>
</feature>
<feature type="domain" description="SecDF P1 head subdomain" evidence="13">
    <location>
        <begin position="384"/>
        <end position="483"/>
    </location>
</feature>
<comment type="subunit">
    <text evidence="10">Forms a complex with SecD. Part of the essential Sec protein translocation apparatus which comprises SecA, SecYEG and auxiliary proteins SecDF. Other proteins may also be involved.</text>
</comment>
<accession>A0A090VIB6</accession>
<dbReference type="Pfam" id="PF02355">
    <property type="entry name" value="SecD_SecF_C"/>
    <property type="match status" value="2"/>
</dbReference>
<feature type="transmembrane region" description="Helical" evidence="9">
    <location>
        <begin position="958"/>
        <end position="982"/>
    </location>
</feature>
<accession>A0A4R8MHH2</accession>
<feature type="domain" description="Protein translocase subunit SecDF P1" evidence="12">
    <location>
        <begin position="196"/>
        <end position="250"/>
    </location>
</feature>
<dbReference type="GO" id="GO:0043952">
    <property type="term" value="P:protein transport by the Sec complex"/>
    <property type="evidence" value="ECO:0007669"/>
    <property type="project" value="UniProtKB-UniRule"/>
</dbReference>
<sequence>MQNKGLVKLFALLFGLVSIYQLSFTFKAKQIENAAEEIAISKIADTEEGYRAKRSAEETAYLESIATDTVFNMGIAKFTYNEVKQKAMNLGLDLKGGISATLQISIRDILKGLANHTKDPVFNKALDDAAEIQKNSQNTYLEDFFIAFDKIKGDTKLASPDIFYTKALDGEISGNMTDDEVKAIISTKIDESVVSAFEVLRKRIDEFGVTQPTIQRIGTSGRILVELPGVKDKERAIKLLQSTAQLEFWDAYKGEQFFPFLAQANEVLKDIVSPKTEIAEQEPQDTEDADSAIDDLLGEAETDSTAVSTVNPIFDLIRGQGYQGGPIIAQFEAKDKETIQNYLSMSQVRALLPAEQRYAKFVFGKPKKGSELLDLYALKGNRENEPELSGAVVTDARNQFGATGKSEVSMQMNAKGAKIWEEMTGNAYAQGSQIAIVLDNVVYSAPGVTTGPIAGGSSSISGDFSLNEAIDLANVLRAGKLPASADIIQSEVVGPSLGQEAIDSGKMSFMIALALVLVWMVFYYGKAGAFADVAMALNILLIFGILSGLGAVLTLPGIAGIVLTIGMSVDANVLVFERIREELSKGKGQKEAIQDGFSNALSSILDANITTGLTALILFIFGTGPIKGFATTLIIGIGTSLFTAIFITRLLIDWYSNRGGNLAFSTPITKNLFRDIRIDFLSKRKIAYIISGAFIVVSLGSLFTNSLDQGVDFVGGRTYQVRFNHDVSASEITGVLSSPDVFGSANAKIFGDANQVKITTKYLVEETGSEVDEQIRKTLYTALQPYFEGLTYEEFISDADTKTVGLLKTDKVSPTIADDIKQESFWAVLGSLIVVFLYILIRFKKWQYSLGAVAAVFHDVLIVLGVFSLTYKFMPFSMEIDQAFIAAILTVIGYSLNDTVVVFDRVREFFNEHTGWKFDRVVNASLSSTLSRTLNTSLTTLVVLLAIFIFGGDSIRGFMFALIVGVIVGTYSSLFIATPVMYDTVNKLEGKKKEED</sequence>
<dbReference type="GO" id="GO:0065002">
    <property type="term" value="P:intracellular protein transmembrane transport"/>
    <property type="evidence" value="ECO:0007669"/>
    <property type="project" value="UniProtKB-UniRule"/>
</dbReference>
<dbReference type="Gene3D" id="1.20.1640.10">
    <property type="entry name" value="Multidrug efflux transporter AcrB transmembrane domain"/>
    <property type="match status" value="2"/>
</dbReference>
<evidence type="ECO:0000256" key="6">
    <source>
        <dbReference type="ARBA" id="ARBA00022989"/>
    </source>
</evidence>
<dbReference type="InterPro" id="IPR005791">
    <property type="entry name" value="SecD"/>
</dbReference>
<evidence type="ECO:0000313" key="17">
    <source>
        <dbReference type="Proteomes" id="UP000294824"/>
    </source>
</evidence>
<dbReference type="PRINTS" id="PR01755">
    <property type="entry name" value="SECFTRNLCASE"/>
</dbReference>
<dbReference type="InterPro" id="IPR055344">
    <property type="entry name" value="SecD_SecF_C_bact"/>
</dbReference>
<dbReference type="HAMAP" id="MF_01463_B">
    <property type="entry name" value="SecD_B"/>
    <property type="match status" value="1"/>
</dbReference>
<evidence type="ECO:0000259" key="11">
    <source>
        <dbReference type="Pfam" id="PF02355"/>
    </source>
</evidence>
<reference evidence="14 16" key="1">
    <citation type="journal article" date="2014" name="Genome Announc.">
        <title>Draft Genome Sequences of Marine Flavobacterium Algibacter lectus Strains SS8 and NR4.</title>
        <authorList>
            <person name="Takatani N."/>
            <person name="Nakanishi M."/>
            <person name="Meirelles P."/>
            <person name="Mino S."/>
            <person name="Suda W."/>
            <person name="Oshima K."/>
            <person name="Hattori M."/>
            <person name="Ohkuma M."/>
            <person name="Hosokawa M."/>
            <person name="Miyashita K."/>
            <person name="Thompson F.L."/>
            <person name="Niwa A."/>
            <person name="Sawabe T."/>
            <person name="Sawabe T."/>
        </authorList>
    </citation>
    <scope>NUCLEOTIDE SEQUENCE [LARGE SCALE GENOMIC DNA]</scope>
    <source>
        <strain evidence="14 16">JCM 19300</strain>
    </source>
</reference>
<proteinExistence type="inferred from homology"/>
<keyword evidence="6 9" id="KW-1133">Transmembrane helix</keyword>
<feature type="transmembrane region" description="Helical" evidence="9">
    <location>
        <begin position="558"/>
        <end position="576"/>
    </location>
</feature>
<dbReference type="InterPro" id="IPR022813">
    <property type="entry name" value="SecD/SecF_arch_bac"/>
</dbReference>
<dbReference type="PANTHER" id="PTHR30081">
    <property type="entry name" value="PROTEIN-EXPORT MEMBRANE PROTEIN SEC"/>
    <property type="match status" value="1"/>
</dbReference>
<evidence type="ECO:0000256" key="9">
    <source>
        <dbReference type="HAMAP-Rule" id="MF_01463"/>
    </source>
</evidence>
<evidence type="ECO:0000256" key="10">
    <source>
        <dbReference type="HAMAP-Rule" id="MF_01464"/>
    </source>
</evidence>
<protein>
    <recommendedName>
        <fullName evidence="9 10">Multifunctional fusion protein</fullName>
    </recommendedName>
    <domain>
        <recommendedName>
            <fullName evidence="9">Protein translocase subunit SecD</fullName>
        </recommendedName>
    </domain>
    <domain>
        <recommendedName>
            <fullName evidence="10">Protein-export membrane protein SecF</fullName>
        </recommendedName>
    </domain>
</protein>
<organism evidence="14 16">
    <name type="scientific">Algibacter lectus</name>
    <dbReference type="NCBI Taxonomy" id="221126"/>
    <lineage>
        <taxon>Bacteria</taxon>
        <taxon>Pseudomonadati</taxon>
        <taxon>Bacteroidota</taxon>
        <taxon>Flavobacteriia</taxon>
        <taxon>Flavobacteriales</taxon>
        <taxon>Flavobacteriaceae</taxon>
        <taxon>Algibacter</taxon>
    </lineage>
</organism>
<dbReference type="Pfam" id="PF07549">
    <property type="entry name" value="Sec_GG"/>
    <property type="match status" value="2"/>
</dbReference>
<feature type="transmembrane region" description="Helical" evidence="9">
    <location>
        <begin position="686"/>
        <end position="704"/>
    </location>
</feature>
<dbReference type="GO" id="GO:0006605">
    <property type="term" value="P:protein targeting"/>
    <property type="evidence" value="ECO:0007669"/>
    <property type="project" value="UniProtKB-UniRule"/>
</dbReference>
<dbReference type="NCBIfam" id="NF009585">
    <property type="entry name" value="PRK13024.1-5"/>
    <property type="match status" value="1"/>
</dbReference>
<dbReference type="Gene3D" id="3.30.1360.200">
    <property type="match status" value="1"/>
</dbReference>
<keyword evidence="2 9" id="KW-0813">Transport</keyword>
<dbReference type="EMBL" id="SORL01000001">
    <property type="protein sequence ID" value="TDY65427.1"/>
    <property type="molecule type" value="Genomic_DNA"/>
</dbReference>
<gene>
    <name evidence="9" type="primary">secD</name>
    <name evidence="10" type="synonym">secF</name>
    <name evidence="15" type="ORF">DFQ06_0026</name>
    <name evidence="14" type="ORF">JCM19300_4561</name>
</gene>
<comment type="subcellular location">
    <subcellularLocation>
        <location evidence="1 9">Cell membrane</location>
        <topology evidence="1 9">Multi-pass membrane protein</topology>
    </subcellularLocation>
</comment>
<dbReference type="Pfam" id="PF22599">
    <property type="entry name" value="SecDF_P1_head"/>
    <property type="match status" value="1"/>
</dbReference>
<keyword evidence="4 9" id="KW-0812">Transmembrane</keyword>
<dbReference type="SUPFAM" id="SSF82866">
    <property type="entry name" value="Multidrug efflux transporter AcrB transmembrane domain"/>
    <property type="match status" value="2"/>
</dbReference>
<dbReference type="InterPro" id="IPR022646">
    <property type="entry name" value="SecD/SecF_CS"/>
</dbReference>
<feature type="domain" description="Protein export membrane protein SecD/SecF C-terminal" evidence="11">
    <location>
        <begin position="803"/>
        <end position="985"/>
    </location>
</feature>
<keyword evidence="17" id="KW-1185">Reference proteome</keyword>
<dbReference type="Pfam" id="PF21760">
    <property type="entry name" value="SecD_1st"/>
    <property type="match status" value="1"/>
</dbReference>
<dbReference type="AlphaFoldDB" id="A0A090VIB6"/>
<evidence type="ECO:0000256" key="1">
    <source>
        <dbReference type="ARBA" id="ARBA00004651"/>
    </source>
</evidence>
<evidence type="ECO:0000313" key="15">
    <source>
        <dbReference type="EMBL" id="TDY65427.1"/>
    </source>
</evidence>
<dbReference type="HAMAP" id="MF_01464_B">
    <property type="entry name" value="SecF_B"/>
    <property type="match status" value="1"/>
</dbReference>
<keyword evidence="7 9" id="KW-0811">Translocation</keyword>
<evidence type="ECO:0000256" key="4">
    <source>
        <dbReference type="ARBA" id="ARBA00022692"/>
    </source>
</evidence>
<dbReference type="Gene3D" id="3.30.70.3220">
    <property type="match status" value="1"/>
</dbReference>
<feature type="transmembrane region" description="Helical" evidence="9">
    <location>
        <begin position="824"/>
        <end position="841"/>
    </location>
</feature>
<evidence type="ECO:0000256" key="7">
    <source>
        <dbReference type="ARBA" id="ARBA00023010"/>
    </source>
</evidence>
<evidence type="ECO:0000259" key="13">
    <source>
        <dbReference type="Pfam" id="PF22599"/>
    </source>
</evidence>
<dbReference type="PANTHER" id="PTHR30081:SF1">
    <property type="entry name" value="PROTEIN TRANSLOCASE SUBUNIT SECD"/>
    <property type="match status" value="1"/>
</dbReference>
<feature type="transmembrane region" description="Helical" evidence="9">
    <location>
        <begin position="883"/>
        <end position="903"/>
    </location>
</feature>
<evidence type="ECO:0000259" key="12">
    <source>
        <dbReference type="Pfam" id="PF21760"/>
    </source>
</evidence>
<comment type="subunit">
    <text evidence="9">Forms a complex with SecF. Part of the essential Sec protein translocation apparatus which comprises SecA, SecYEG and auxiliary proteins SecDF. Other proteins may also be involved.</text>
</comment>
<feature type="transmembrane region" description="Helical" evidence="9">
    <location>
        <begin position="532"/>
        <end position="552"/>
    </location>
</feature>